<organism evidence="7 8">
    <name type="scientific">Occallatibacter riparius</name>
    <dbReference type="NCBI Taxonomy" id="1002689"/>
    <lineage>
        <taxon>Bacteria</taxon>
        <taxon>Pseudomonadati</taxon>
        <taxon>Acidobacteriota</taxon>
        <taxon>Terriglobia</taxon>
        <taxon>Terriglobales</taxon>
        <taxon>Acidobacteriaceae</taxon>
        <taxon>Occallatibacter</taxon>
    </lineage>
</organism>
<dbReference type="KEGG" id="orp:MOP44_15980"/>
<reference evidence="7" key="1">
    <citation type="submission" date="2021-04" db="EMBL/GenBank/DDBJ databases">
        <title>Phylogenetic analysis of Acidobacteriaceae.</title>
        <authorList>
            <person name="Qiu L."/>
            <person name="Zhang Q."/>
        </authorList>
    </citation>
    <scope>NUCLEOTIDE SEQUENCE</scope>
    <source>
        <strain evidence="7">DSM 25168</strain>
    </source>
</reference>
<keyword evidence="8" id="KW-1185">Reference proteome</keyword>
<evidence type="ECO:0000256" key="2">
    <source>
        <dbReference type="ARBA" id="ARBA00023125"/>
    </source>
</evidence>
<dbReference type="InterPro" id="IPR009057">
    <property type="entry name" value="Homeodomain-like_sf"/>
</dbReference>
<feature type="domain" description="HTH tetR-type" evidence="6">
    <location>
        <begin position="28"/>
        <end position="86"/>
    </location>
</feature>
<dbReference type="PANTHER" id="PTHR30055">
    <property type="entry name" value="HTH-TYPE TRANSCRIPTIONAL REGULATOR RUTR"/>
    <property type="match status" value="1"/>
</dbReference>
<keyword evidence="1" id="KW-0805">Transcription regulation</keyword>
<evidence type="ECO:0000256" key="1">
    <source>
        <dbReference type="ARBA" id="ARBA00023015"/>
    </source>
</evidence>
<keyword evidence="2 4" id="KW-0238">DNA-binding</keyword>
<evidence type="ECO:0000259" key="6">
    <source>
        <dbReference type="PROSITE" id="PS50977"/>
    </source>
</evidence>
<dbReference type="Gene3D" id="1.10.357.10">
    <property type="entry name" value="Tetracycline Repressor, domain 2"/>
    <property type="match status" value="1"/>
</dbReference>
<dbReference type="SUPFAM" id="SSF46689">
    <property type="entry name" value="Homeodomain-like"/>
    <property type="match status" value="1"/>
</dbReference>
<keyword evidence="3" id="KW-0804">Transcription</keyword>
<name>A0A9J7BLG0_9BACT</name>
<protein>
    <submittedName>
        <fullName evidence="7">TetR/AcrR family transcriptional regulator</fullName>
    </submittedName>
</protein>
<dbReference type="EMBL" id="CP093313">
    <property type="protein sequence ID" value="UWZ82069.1"/>
    <property type="molecule type" value="Genomic_DNA"/>
</dbReference>
<dbReference type="PROSITE" id="PS50977">
    <property type="entry name" value="HTH_TETR_2"/>
    <property type="match status" value="1"/>
</dbReference>
<dbReference type="PANTHER" id="PTHR30055:SF234">
    <property type="entry name" value="HTH-TYPE TRANSCRIPTIONAL REGULATOR BETI"/>
    <property type="match status" value="1"/>
</dbReference>
<evidence type="ECO:0000256" key="4">
    <source>
        <dbReference type="PROSITE-ProRule" id="PRU00335"/>
    </source>
</evidence>
<dbReference type="RefSeq" id="WP_260791131.1">
    <property type="nucleotide sequence ID" value="NZ_CP093313.1"/>
</dbReference>
<dbReference type="InterPro" id="IPR050109">
    <property type="entry name" value="HTH-type_TetR-like_transc_reg"/>
</dbReference>
<gene>
    <name evidence="7" type="ORF">MOP44_15980</name>
</gene>
<dbReference type="Proteomes" id="UP001059380">
    <property type="component" value="Chromosome"/>
</dbReference>
<proteinExistence type="predicted"/>
<dbReference type="Pfam" id="PF00440">
    <property type="entry name" value="TetR_N"/>
    <property type="match status" value="1"/>
</dbReference>
<sequence length="232" mass="25414">MARVNKNRPQPPAPPPEPASSGRVAQRNRTRAAIIDATMQLMAGGATPSMSEIAAAAQVSRRTLYMYFPTLEQLLITATLGALTRDTIDHVLAGFTSHDPAQRVEELSRALGAYSSQSMHLGRALIRLTVEGTEPAAGGPRRGYRRVQWIEHALAPARPLLSADEFERLVSALCVLIGWEPIIALHDVRCLNQKQTDDVLAFAVRAVVEKALREATKQPRQPNQRASRRGQS</sequence>
<dbReference type="AlphaFoldDB" id="A0A9J7BLG0"/>
<evidence type="ECO:0000256" key="3">
    <source>
        <dbReference type="ARBA" id="ARBA00023163"/>
    </source>
</evidence>
<feature type="region of interest" description="Disordered" evidence="5">
    <location>
        <begin position="1"/>
        <end position="27"/>
    </location>
</feature>
<dbReference type="GO" id="GO:0003700">
    <property type="term" value="F:DNA-binding transcription factor activity"/>
    <property type="evidence" value="ECO:0007669"/>
    <property type="project" value="TreeGrafter"/>
</dbReference>
<evidence type="ECO:0000313" key="7">
    <source>
        <dbReference type="EMBL" id="UWZ82069.1"/>
    </source>
</evidence>
<evidence type="ECO:0000313" key="8">
    <source>
        <dbReference type="Proteomes" id="UP001059380"/>
    </source>
</evidence>
<feature type="DNA-binding region" description="H-T-H motif" evidence="4">
    <location>
        <begin position="49"/>
        <end position="68"/>
    </location>
</feature>
<feature type="compositionally biased region" description="Pro residues" evidence="5">
    <location>
        <begin position="9"/>
        <end position="18"/>
    </location>
</feature>
<dbReference type="InterPro" id="IPR001647">
    <property type="entry name" value="HTH_TetR"/>
</dbReference>
<dbReference type="GO" id="GO:0000976">
    <property type="term" value="F:transcription cis-regulatory region binding"/>
    <property type="evidence" value="ECO:0007669"/>
    <property type="project" value="TreeGrafter"/>
</dbReference>
<evidence type="ECO:0000256" key="5">
    <source>
        <dbReference type="SAM" id="MobiDB-lite"/>
    </source>
</evidence>
<accession>A0A9J7BLG0</accession>